<dbReference type="AlphaFoldDB" id="A0A916EK93"/>
<evidence type="ECO:0000256" key="1">
    <source>
        <dbReference type="ARBA" id="ARBA00004123"/>
    </source>
</evidence>
<dbReference type="OrthoDB" id="2374570at2759"/>
<dbReference type="GO" id="GO:0032039">
    <property type="term" value="C:integrator complex"/>
    <property type="evidence" value="ECO:0007669"/>
    <property type="project" value="InterPro"/>
</dbReference>
<comment type="caution">
    <text evidence="3">The sequence shown here is derived from an EMBL/GenBank/DDBJ whole genome shotgun (WGS) entry which is preliminary data.</text>
</comment>
<dbReference type="Proteomes" id="UP000684084">
    <property type="component" value="Unassembled WGS sequence"/>
</dbReference>
<evidence type="ECO:0000313" key="4">
    <source>
        <dbReference type="Proteomes" id="UP000684084"/>
    </source>
</evidence>
<name>A0A916EK93_9GLOM</name>
<organism evidence="3 4">
    <name type="scientific">Rhizophagus irregularis</name>
    <dbReference type="NCBI Taxonomy" id="588596"/>
    <lineage>
        <taxon>Eukaryota</taxon>
        <taxon>Fungi</taxon>
        <taxon>Fungi incertae sedis</taxon>
        <taxon>Mucoromycota</taxon>
        <taxon>Glomeromycotina</taxon>
        <taxon>Glomeromycetes</taxon>
        <taxon>Glomerales</taxon>
        <taxon>Glomeraceae</taxon>
        <taxon>Rhizophagus</taxon>
    </lineage>
</organism>
<reference evidence="3" key="1">
    <citation type="submission" date="2020-05" db="EMBL/GenBank/DDBJ databases">
        <authorList>
            <person name="Rincon C."/>
            <person name="Sanders R I."/>
            <person name="Robbins C."/>
            <person name="Chaturvedi A."/>
        </authorList>
    </citation>
    <scope>NUCLEOTIDE SEQUENCE</scope>
    <source>
        <strain evidence="3">CHB12</strain>
    </source>
</reference>
<dbReference type="GO" id="GO:0034472">
    <property type="term" value="P:snRNA 3'-end processing"/>
    <property type="evidence" value="ECO:0007669"/>
    <property type="project" value="TreeGrafter"/>
</dbReference>
<evidence type="ECO:0000256" key="2">
    <source>
        <dbReference type="ARBA" id="ARBA00023242"/>
    </source>
</evidence>
<protein>
    <submittedName>
        <fullName evidence="3">Uncharacterized protein</fullName>
    </submittedName>
</protein>
<proteinExistence type="predicted"/>
<dbReference type="PANTHER" id="PTHR46094:SF1">
    <property type="entry name" value="INTEGRATOR COMPLEX SUBUNIT 9"/>
    <property type="match status" value="1"/>
</dbReference>
<evidence type="ECO:0000313" key="3">
    <source>
        <dbReference type="EMBL" id="CAB5389728.1"/>
    </source>
</evidence>
<dbReference type="EMBL" id="CAGKOT010000066">
    <property type="protein sequence ID" value="CAB5389728.1"/>
    <property type="molecule type" value="Genomic_DNA"/>
</dbReference>
<keyword evidence="2" id="KW-0539">Nucleus</keyword>
<dbReference type="PANTHER" id="PTHR46094">
    <property type="entry name" value="INTEGRATOR COMPLEX SUBUNIT 9"/>
    <property type="match status" value="1"/>
</dbReference>
<accession>A0A916EK93</accession>
<gene>
    <name evidence="3" type="ORF">CHRIB12_LOCUS21193</name>
</gene>
<comment type="subcellular location">
    <subcellularLocation>
        <location evidence="1">Nucleus</location>
    </subcellularLocation>
</comment>
<dbReference type="InterPro" id="IPR027074">
    <property type="entry name" value="Integrator_9su"/>
</dbReference>
<sequence length="119" mass="13446">MNGIIFDIIGFLSQHIRAVGLRGILFYAVSPIADESFKYSNICGEWADSSLQEKYQEPCVVFAEHPSLRSEESEYDCEGAMSAFVGLQIKPIYLPIDIRLTVNEGCYDRKSCLKYCIGY</sequence>